<proteinExistence type="predicted"/>
<dbReference type="EMBL" id="BAABME010002362">
    <property type="protein sequence ID" value="GAA0154289.1"/>
    <property type="molecule type" value="Genomic_DNA"/>
</dbReference>
<reference evidence="1 2" key="1">
    <citation type="submission" date="2024-01" db="EMBL/GenBank/DDBJ databases">
        <title>The complete chloroplast genome sequence of Lithospermum erythrorhizon: insights into the phylogenetic relationship among Boraginaceae species and the maternal lineages of purple gromwells.</title>
        <authorList>
            <person name="Okada T."/>
            <person name="Watanabe K."/>
        </authorList>
    </citation>
    <scope>NUCLEOTIDE SEQUENCE [LARGE SCALE GENOMIC DNA]</scope>
</reference>
<keyword evidence="2" id="KW-1185">Reference proteome</keyword>
<accession>A0AAV3PRD9</accession>
<evidence type="ECO:0000313" key="1">
    <source>
        <dbReference type="EMBL" id="GAA0154289.1"/>
    </source>
</evidence>
<dbReference type="Proteomes" id="UP001454036">
    <property type="component" value="Unassembled WGS sequence"/>
</dbReference>
<evidence type="ECO:0000313" key="2">
    <source>
        <dbReference type="Proteomes" id="UP001454036"/>
    </source>
</evidence>
<organism evidence="1 2">
    <name type="scientific">Lithospermum erythrorhizon</name>
    <name type="common">Purple gromwell</name>
    <name type="synonym">Lithospermum officinale var. erythrorhizon</name>
    <dbReference type="NCBI Taxonomy" id="34254"/>
    <lineage>
        <taxon>Eukaryota</taxon>
        <taxon>Viridiplantae</taxon>
        <taxon>Streptophyta</taxon>
        <taxon>Embryophyta</taxon>
        <taxon>Tracheophyta</taxon>
        <taxon>Spermatophyta</taxon>
        <taxon>Magnoliopsida</taxon>
        <taxon>eudicotyledons</taxon>
        <taxon>Gunneridae</taxon>
        <taxon>Pentapetalae</taxon>
        <taxon>asterids</taxon>
        <taxon>lamiids</taxon>
        <taxon>Boraginales</taxon>
        <taxon>Boraginaceae</taxon>
        <taxon>Boraginoideae</taxon>
        <taxon>Lithospermeae</taxon>
        <taxon>Lithospermum</taxon>
    </lineage>
</organism>
<gene>
    <name evidence="1" type="ORF">LIER_12316</name>
</gene>
<protein>
    <submittedName>
        <fullName evidence="1">Uncharacterized protein</fullName>
    </submittedName>
</protein>
<name>A0AAV3PRD9_LITER</name>
<sequence>MGGALRDEEFSGHLRQLKVWRVTVGEGGGNRRSGVVYAMGGRPGSRVLDGNARAWTDGNRRLVGFRRVLVDNSGSTWG</sequence>
<comment type="caution">
    <text evidence="1">The sequence shown here is derived from an EMBL/GenBank/DDBJ whole genome shotgun (WGS) entry which is preliminary data.</text>
</comment>
<dbReference type="AlphaFoldDB" id="A0AAV3PRD9"/>